<reference evidence="2 3" key="1">
    <citation type="submission" date="2023-11" db="EMBL/GenBank/DDBJ databases">
        <title>Peredibacter starrii A3.12.</title>
        <authorList>
            <person name="Mitchell R.J."/>
        </authorList>
    </citation>
    <scope>NUCLEOTIDE SEQUENCE [LARGE SCALE GENOMIC DNA]</scope>
    <source>
        <strain evidence="2 3">A3.12</strain>
    </source>
</reference>
<organism evidence="2 3">
    <name type="scientific">Peredibacter starrii</name>
    <dbReference type="NCBI Taxonomy" id="28202"/>
    <lineage>
        <taxon>Bacteria</taxon>
        <taxon>Pseudomonadati</taxon>
        <taxon>Bdellovibrionota</taxon>
        <taxon>Bacteriovoracia</taxon>
        <taxon>Bacteriovoracales</taxon>
        <taxon>Bacteriovoracaceae</taxon>
        <taxon>Peredibacter</taxon>
    </lineage>
</organism>
<protein>
    <submittedName>
        <fullName evidence="2">Uncharacterized protein</fullName>
    </submittedName>
</protein>
<gene>
    <name evidence="2" type="ORF">SOO65_01080</name>
</gene>
<evidence type="ECO:0000256" key="1">
    <source>
        <dbReference type="SAM" id="SignalP"/>
    </source>
</evidence>
<dbReference type="RefSeq" id="WP_321395601.1">
    <property type="nucleotide sequence ID" value="NZ_CP139487.1"/>
</dbReference>
<keyword evidence="1" id="KW-0732">Signal</keyword>
<dbReference type="EMBL" id="CP139487">
    <property type="protein sequence ID" value="WPU65335.1"/>
    <property type="molecule type" value="Genomic_DNA"/>
</dbReference>
<dbReference type="AlphaFoldDB" id="A0AAX4HPU3"/>
<evidence type="ECO:0000313" key="2">
    <source>
        <dbReference type="EMBL" id="WPU65335.1"/>
    </source>
</evidence>
<keyword evidence="3" id="KW-1185">Reference proteome</keyword>
<evidence type="ECO:0000313" key="3">
    <source>
        <dbReference type="Proteomes" id="UP001324634"/>
    </source>
</evidence>
<dbReference type="KEGG" id="psti:SOO65_01080"/>
<name>A0AAX4HPU3_9BACT</name>
<feature type="signal peptide" evidence="1">
    <location>
        <begin position="1"/>
        <end position="21"/>
    </location>
</feature>
<feature type="chain" id="PRO_5043590049" evidence="1">
    <location>
        <begin position="22"/>
        <end position="325"/>
    </location>
</feature>
<proteinExistence type="predicted"/>
<accession>A0AAX4HPU3</accession>
<sequence>MKYFSVIFVYLLLVMSGSVFAQSLVEDANLSTPTENGENTFTETIKIISSSKKIFILTNNNQQLGPGDFVSLALDNNLAARAVVAKTHQGQVGIKILKIYSLTQWGRLRRDQEVQIIKGDDSMFGKKAAPVVDESATAKIKSEDDLYTGDVVVDDEIGVFEDNKNRHIKPDNLVALTGAFLEASEVESKGGKVRANEFGISWAYQFSDNYFIEGLYGRAMIDDFPAGGVQTLVNHMTARLKYNFKGPLYTFFMPYIGYHTYTVSSPDAGNGTSSTANAEELDAINKLKKSGPVFGVTALRRLVPGWFIKADLGSDIINVGFAIEF</sequence>
<dbReference type="Proteomes" id="UP001324634">
    <property type="component" value="Chromosome"/>
</dbReference>